<gene>
    <name evidence="1" type="ORF">C7443_102128</name>
</gene>
<keyword evidence="2" id="KW-1185">Reference proteome</keyword>
<accession>A0A317MXQ1</accession>
<sequence length="107" mass="11746">MLVDFTAVERLLETVATRLREEFPDAAALPDSELLAFLRPVLRRAALFGLKDEDSACTYALCAWLTGEDFASAFAEPRDICNSKQTAQDKAHALEDWLQGLIDASGA</sequence>
<dbReference type="AlphaFoldDB" id="A0A317MXQ1"/>
<reference evidence="1 2" key="1">
    <citation type="submission" date="2018-05" db="EMBL/GenBank/DDBJ databases">
        <title>Genomic Encyclopedia of Type Strains, Phase IV (KMG-IV): sequencing the most valuable type-strain genomes for metagenomic binning, comparative biology and taxonomic classification.</title>
        <authorList>
            <person name="Goeker M."/>
        </authorList>
    </citation>
    <scope>NUCLEOTIDE SEQUENCE [LARGE SCALE GENOMIC DNA]</scope>
    <source>
        <strain evidence="1 2">DSM 23606</strain>
    </source>
</reference>
<evidence type="ECO:0000313" key="1">
    <source>
        <dbReference type="EMBL" id="PWV64479.1"/>
    </source>
</evidence>
<dbReference type="OrthoDB" id="9882404at2"/>
<evidence type="ECO:0000313" key="2">
    <source>
        <dbReference type="Proteomes" id="UP000246569"/>
    </source>
</evidence>
<dbReference type="EMBL" id="QGTJ01000002">
    <property type="protein sequence ID" value="PWV64479.1"/>
    <property type="molecule type" value="Genomic_DNA"/>
</dbReference>
<name>A0A317MXQ1_9GAMM</name>
<comment type="caution">
    <text evidence="1">The sequence shown here is derived from an EMBL/GenBank/DDBJ whole genome shotgun (WGS) entry which is preliminary data.</text>
</comment>
<organism evidence="1 2">
    <name type="scientific">Plasticicumulans acidivorans</name>
    <dbReference type="NCBI Taxonomy" id="886464"/>
    <lineage>
        <taxon>Bacteria</taxon>
        <taxon>Pseudomonadati</taxon>
        <taxon>Pseudomonadota</taxon>
        <taxon>Gammaproteobacteria</taxon>
        <taxon>Candidatus Competibacteraceae</taxon>
        <taxon>Plasticicumulans</taxon>
    </lineage>
</organism>
<proteinExistence type="predicted"/>
<dbReference type="Proteomes" id="UP000246569">
    <property type="component" value="Unassembled WGS sequence"/>
</dbReference>
<dbReference type="RefSeq" id="WP_146213223.1">
    <property type="nucleotide sequence ID" value="NZ_QGTJ01000002.1"/>
</dbReference>
<protein>
    <submittedName>
        <fullName evidence="1">Uncharacterized protein</fullName>
    </submittedName>
</protein>